<keyword evidence="1" id="KW-0175">Coiled coil</keyword>
<dbReference type="AlphaFoldDB" id="A0AAV2T0U4"/>
<gene>
    <name evidence="3" type="ORF">CDAUBV1_LOCUS1697</name>
</gene>
<name>A0AAV2T0U4_CALDB</name>
<feature type="compositionally biased region" description="Polar residues" evidence="2">
    <location>
        <begin position="247"/>
        <end position="256"/>
    </location>
</feature>
<feature type="coiled-coil region" evidence="1">
    <location>
        <begin position="462"/>
        <end position="489"/>
    </location>
</feature>
<feature type="region of interest" description="Disordered" evidence="2">
    <location>
        <begin position="633"/>
        <end position="653"/>
    </location>
</feature>
<feature type="region of interest" description="Disordered" evidence="2">
    <location>
        <begin position="240"/>
        <end position="266"/>
    </location>
</feature>
<protein>
    <recommendedName>
        <fullName evidence="5">Coiled-coil domain-containing protein 191</fullName>
    </recommendedName>
</protein>
<evidence type="ECO:0000256" key="1">
    <source>
        <dbReference type="SAM" id="Coils"/>
    </source>
</evidence>
<dbReference type="PANTHER" id="PTHR22028">
    <property type="entry name" value="SFI1 SPINDLE BODY DOMAIN-CONTAINING PROTEIN-RELATED"/>
    <property type="match status" value="1"/>
</dbReference>
<feature type="region of interest" description="Disordered" evidence="2">
    <location>
        <begin position="527"/>
        <end position="562"/>
    </location>
</feature>
<evidence type="ECO:0000313" key="3">
    <source>
        <dbReference type="EMBL" id="CAL5130285.1"/>
    </source>
</evidence>
<evidence type="ECO:0008006" key="5">
    <source>
        <dbReference type="Google" id="ProtNLM"/>
    </source>
</evidence>
<comment type="caution">
    <text evidence="3">The sequence shown here is derived from an EMBL/GenBank/DDBJ whole genome shotgun (WGS) entry which is preliminary data.</text>
</comment>
<evidence type="ECO:0000256" key="2">
    <source>
        <dbReference type="SAM" id="MobiDB-lite"/>
    </source>
</evidence>
<dbReference type="Proteomes" id="UP001497525">
    <property type="component" value="Unassembled WGS sequence"/>
</dbReference>
<organism evidence="3 4">
    <name type="scientific">Calicophoron daubneyi</name>
    <name type="common">Rumen fluke</name>
    <name type="synonym">Paramphistomum daubneyi</name>
    <dbReference type="NCBI Taxonomy" id="300641"/>
    <lineage>
        <taxon>Eukaryota</taxon>
        <taxon>Metazoa</taxon>
        <taxon>Spiralia</taxon>
        <taxon>Lophotrochozoa</taxon>
        <taxon>Platyhelminthes</taxon>
        <taxon>Trematoda</taxon>
        <taxon>Digenea</taxon>
        <taxon>Plagiorchiida</taxon>
        <taxon>Pronocephalata</taxon>
        <taxon>Paramphistomoidea</taxon>
        <taxon>Paramphistomidae</taxon>
        <taxon>Calicophoron</taxon>
    </lineage>
</organism>
<dbReference type="EMBL" id="CAXLJL010000059">
    <property type="protein sequence ID" value="CAL5130285.1"/>
    <property type="molecule type" value="Genomic_DNA"/>
</dbReference>
<feature type="compositionally biased region" description="Basic and acidic residues" evidence="2">
    <location>
        <begin position="643"/>
        <end position="653"/>
    </location>
</feature>
<reference evidence="3" key="1">
    <citation type="submission" date="2024-06" db="EMBL/GenBank/DDBJ databases">
        <authorList>
            <person name="Liu X."/>
            <person name="Lenzi L."/>
            <person name="Haldenby T S."/>
            <person name="Uol C."/>
        </authorList>
    </citation>
    <scope>NUCLEOTIDE SEQUENCE</scope>
</reference>
<evidence type="ECO:0000313" key="4">
    <source>
        <dbReference type="Proteomes" id="UP001497525"/>
    </source>
</evidence>
<feature type="coiled-coil region" evidence="1">
    <location>
        <begin position="164"/>
        <end position="227"/>
    </location>
</feature>
<dbReference type="InterPro" id="IPR052270">
    <property type="entry name" value="CACF_protein"/>
</dbReference>
<accession>A0AAV2T0U4</accession>
<dbReference type="PANTHER" id="PTHR22028:SF5">
    <property type="entry name" value="COILED-COIL DOMAIN-CONTAINING PROTEIN 191"/>
    <property type="match status" value="1"/>
</dbReference>
<proteinExistence type="predicted"/>
<feature type="region of interest" description="Disordered" evidence="2">
    <location>
        <begin position="408"/>
        <end position="429"/>
    </location>
</feature>
<sequence length="849" mass="100658">MDGQVSSTRLRHVRPFCNTVRPVMLSELNGAHSRSAGFNIPPEERNAIYSEARELLNEWVVNSLVDQSDEDLIADEDYPLHIPSRYEIKKEWDHLLGAGNKDECTEDSPKFGRICLDLSDPKSKIKHELRRTGFVKKRLPQCMSPKHSELGRQSRSNSNATLERILLRQEEAKARRELRRQEAEARRKEESIKREAEREAIASLKQMDEIKQRRQKHEERLIQMEMVRIRKELELEKERSQKDWCRNRTSGTQRSPSLPPAQIQDKIPYERVLSPEPVTQRQIEHETEKVDECSLSMGPTAVDRKMMNFEWLKNCFNAWRTLTLRTRMRYTAFAVRAECRLQRSVVRAWHSYAAQKRLEWELEVAKKQARDMEIKEARAGDFRARTLKTKYFRTWKLALRLAKAQNPHVTQTERRFKSPTPNSARSARLSARSDQIESDFYKHRHARPVQSVFTRPNLSSTVLAQRQRIAEQNREIEELRAAKKYTELLLEARAHALADQLLQQATDKAEKHVESVIGWKGKSMRQPLRSMEIQSARVPSTDTDNENPIEPPEKVDNEVSSCPENVPSQLATKSKVVAPPRSNFLKRMEEQAIERARVRAEREERRRLLEEKKREEQARQLEMEMLRIKNERKAELAAQRAKKKEEDERKKKQELRMNELKKLNEKATNHCEHRCLFSYGWLPWQRYVQSRRSRMQLAAEHDRKRIQRIAFENWRKSIVEFQAKITKLFQHVSDGILVRRTFDHLRLACEQTRRVEDECAVWYNCRLLHRVLVNWADCVTEQKMLRWRMEDMAKDHRASTLTKKCFQAWKTYPTLRRKQRERERRLENLRGRLRDIVPDFSPPHSTEDS</sequence>